<gene>
    <name evidence="6" type="primary">NCAS0D04260</name>
    <name evidence="6" type="ordered locus">NCAS_0D04260</name>
</gene>
<keyword evidence="7" id="KW-1185">Reference proteome</keyword>
<reference key="2">
    <citation type="submission" date="2011-08" db="EMBL/GenBank/DDBJ databases">
        <title>Genome sequence of Naumovozyma castellii.</title>
        <authorList>
            <person name="Gordon J.L."/>
            <person name="Armisen D."/>
            <person name="Proux-Wera E."/>
            <person name="OhEigeartaigh S.S."/>
            <person name="Byrne K.P."/>
            <person name="Wolfe K.H."/>
        </authorList>
    </citation>
    <scope>NUCLEOTIDE SEQUENCE</scope>
    <source>
        <strain>Type strain:CBS 4309</strain>
    </source>
</reference>
<name>G0VEL6_NAUCA</name>
<dbReference type="GO" id="GO:0006915">
    <property type="term" value="P:apoptotic process"/>
    <property type="evidence" value="ECO:0007669"/>
    <property type="project" value="UniProtKB-ARBA"/>
</dbReference>
<dbReference type="eggNOG" id="KOG0134">
    <property type="taxonomic scope" value="Eukaryota"/>
</dbReference>
<evidence type="ECO:0000313" key="7">
    <source>
        <dbReference type="Proteomes" id="UP000001640"/>
    </source>
</evidence>
<dbReference type="CDD" id="cd02933">
    <property type="entry name" value="OYE_like_FMN"/>
    <property type="match status" value="1"/>
</dbReference>
<comment type="cofactor">
    <cofactor evidence="1">
        <name>FMN</name>
        <dbReference type="ChEBI" id="CHEBI:58210"/>
    </cofactor>
</comment>
<keyword evidence="3" id="KW-0285">Flavoprotein</keyword>
<accession>G0VEL6</accession>
<evidence type="ECO:0000313" key="6">
    <source>
        <dbReference type="EMBL" id="CCC70007.1"/>
    </source>
</evidence>
<evidence type="ECO:0000256" key="1">
    <source>
        <dbReference type="ARBA" id="ARBA00001917"/>
    </source>
</evidence>
<dbReference type="EMBL" id="HE576755">
    <property type="protein sequence ID" value="CCC70007.1"/>
    <property type="molecule type" value="Genomic_DNA"/>
</dbReference>
<dbReference type="PANTHER" id="PTHR22893:SF91">
    <property type="entry name" value="NADPH DEHYDROGENASE 2-RELATED"/>
    <property type="match status" value="1"/>
</dbReference>
<dbReference type="GO" id="GO:0010181">
    <property type="term" value="F:FMN binding"/>
    <property type="evidence" value="ECO:0007669"/>
    <property type="project" value="InterPro"/>
</dbReference>
<dbReference type="InterPro" id="IPR001155">
    <property type="entry name" value="OxRdtase_FMN_N"/>
</dbReference>
<dbReference type="FunFam" id="3.20.20.70:FF:000138">
    <property type="entry name" value="NADPH dehydrogenase 1"/>
    <property type="match status" value="1"/>
</dbReference>
<evidence type="ECO:0000256" key="3">
    <source>
        <dbReference type="ARBA" id="ARBA00022643"/>
    </source>
</evidence>
<dbReference type="Pfam" id="PF00724">
    <property type="entry name" value="Oxidored_FMN"/>
    <property type="match status" value="1"/>
</dbReference>
<organism evidence="6 7">
    <name type="scientific">Naumovozyma castellii</name>
    <name type="common">Yeast</name>
    <name type="synonym">Saccharomyces castellii</name>
    <dbReference type="NCBI Taxonomy" id="27288"/>
    <lineage>
        <taxon>Eukaryota</taxon>
        <taxon>Fungi</taxon>
        <taxon>Dikarya</taxon>
        <taxon>Ascomycota</taxon>
        <taxon>Saccharomycotina</taxon>
        <taxon>Saccharomycetes</taxon>
        <taxon>Saccharomycetales</taxon>
        <taxon>Saccharomycetaceae</taxon>
        <taxon>Naumovozyma</taxon>
    </lineage>
</organism>
<dbReference type="KEGG" id="ncs:NCAS_0D04260"/>
<dbReference type="PANTHER" id="PTHR22893">
    <property type="entry name" value="NADH OXIDOREDUCTASE-RELATED"/>
    <property type="match status" value="1"/>
</dbReference>
<dbReference type="InParanoid" id="G0VEL6"/>
<dbReference type="InterPro" id="IPR013785">
    <property type="entry name" value="Aldolase_TIM"/>
</dbReference>
<feature type="domain" description="NADH:flavin oxidoreductase/NADH oxidase N-terminal" evidence="5">
    <location>
        <begin position="34"/>
        <end position="386"/>
    </location>
</feature>
<keyword evidence="3" id="KW-0288">FMN</keyword>
<dbReference type="SUPFAM" id="SSF51395">
    <property type="entry name" value="FMN-linked oxidoreductases"/>
    <property type="match status" value="1"/>
</dbReference>
<dbReference type="RefSeq" id="XP_003676368.1">
    <property type="nucleotide sequence ID" value="XM_003676320.1"/>
</dbReference>
<proteinExistence type="inferred from homology"/>
<protein>
    <recommendedName>
        <fullName evidence="5">NADH:flavin oxidoreductase/NADH oxidase N-terminal domain-containing protein</fullName>
    </recommendedName>
</protein>
<keyword evidence="4" id="KW-0560">Oxidoreductase</keyword>
<dbReference type="HOGENOM" id="CLU_012153_0_0_1"/>
<dbReference type="Proteomes" id="UP000001640">
    <property type="component" value="Chromosome 4"/>
</dbReference>
<dbReference type="AlphaFoldDB" id="G0VEL6"/>
<reference evidence="6 7" key="1">
    <citation type="journal article" date="2011" name="Proc. Natl. Acad. Sci. U.S.A.">
        <title>Evolutionary erosion of yeast sex chromosomes by mating-type switching accidents.</title>
        <authorList>
            <person name="Gordon J.L."/>
            <person name="Armisen D."/>
            <person name="Proux-Wera E."/>
            <person name="Oheigeartaigh S.S."/>
            <person name="Byrne K.P."/>
            <person name="Wolfe K.H."/>
        </authorList>
    </citation>
    <scope>NUCLEOTIDE SEQUENCE [LARGE SCALE GENOMIC DNA]</scope>
    <source>
        <strain evidence="7">ATCC 76901 / BCRC 22586 / CBS 4309 / NBRC 1992 / NRRL Y-12630</strain>
    </source>
</reference>
<evidence type="ECO:0000256" key="2">
    <source>
        <dbReference type="ARBA" id="ARBA00005979"/>
    </source>
</evidence>
<evidence type="ECO:0000259" key="5">
    <source>
        <dbReference type="Pfam" id="PF00724"/>
    </source>
</evidence>
<sequence>MKKVTIINSKSKQLNQKKKMSFATGNQQPLKGTNLFKPMKLGNMELDHRAVMAPLTRLRAIYPGQIPNVELSSEYYDQRSKRPGTFLISEAAVISPQAGGIDDVPGIWNDTQVEAWSKVIKKVHDNGSYIFIQFWALGRHGLPGNLKRDGLRYISASDDVYIDNAHKEAAFYSNNRQHGLTKDEIKGIIQDFANASKNSIKAGADGVEIHSAFGFFLNQFLDPISNKRTDEYGGSIENRARIVLEVVNACIDAVGAKKIGIRLTPWGRYLGMSGGSDPTLLATFAYLLGELEKRGRAGKRLAYVHLGEPRVTDPFLPEGTGMDMNGTNDFVFSIWKGAIIRSGNLTLHPEIVKKMVENDRTLIAYGRFWISNPDLPDRLEGGLPLNKYNRHTFFGRTAEGLTDYPTYSEAVALGYKHEE</sequence>
<dbReference type="GO" id="GO:0003959">
    <property type="term" value="F:NADPH dehydrogenase activity"/>
    <property type="evidence" value="ECO:0007669"/>
    <property type="project" value="TreeGrafter"/>
</dbReference>
<dbReference type="OMA" id="EKAGPIM"/>
<evidence type="ECO:0000256" key="4">
    <source>
        <dbReference type="ARBA" id="ARBA00023002"/>
    </source>
</evidence>
<dbReference type="OrthoDB" id="276546at2759"/>
<dbReference type="GeneID" id="96903613"/>
<dbReference type="InterPro" id="IPR045247">
    <property type="entry name" value="Oye-like"/>
</dbReference>
<comment type="similarity">
    <text evidence="2">Belongs to the NADH:flavin oxidoreductase/NADH oxidase family.</text>
</comment>
<dbReference type="Gene3D" id="3.20.20.70">
    <property type="entry name" value="Aldolase class I"/>
    <property type="match status" value="1"/>
</dbReference>